<keyword evidence="1" id="KW-0812">Transmembrane</keyword>
<proteinExistence type="predicted"/>
<dbReference type="RefSeq" id="WP_349220152.1">
    <property type="nucleotide sequence ID" value="NZ_JBBMFD010000019.1"/>
</dbReference>
<comment type="caution">
    <text evidence="2">The sequence shown here is derived from an EMBL/GenBank/DDBJ whole genome shotgun (WGS) entry which is preliminary data.</text>
</comment>
<evidence type="ECO:0000313" key="2">
    <source>
        <dbReference type="EMBL" id="MEQ2441203.1"/>
    </source>
</evidence>
<evidence type="ECO:0000313" key="3">
    <source>
        <dbReference type="Proteomes" id="UP001489509"/>
    </source>
</evidence>
<feature type="transmembrane region" description="Helical" evidence="1">
    <location>
        <begin position="40"/>
        <end position="65"/>
    </location>
</feature>
<keyword evidence="3" id="KW-1185">Reference proteome</keyword>
<dbReference type="Proteomes" id="UP001489509">
    <property type="component" value="Unassembled WGS sequence"/>
</dbReference>
<keyword evidence="1" id="KW-0472">Membrane</keyword>
<feature type="transmembrane region" description="Helical" evidence="1">
    <location>
        <begin position="12"/>
        <end position="34"/>
    </location>
</feature>
<evidence type="ECO:0000256" key="1">
    <source>
        <dbReference type="SAM" id="Phobius"/>
    </source>
</evidence>
<feature type="transmembrane region" description="Helical" evidence="1">
    <location>
        <begin position="77"/>
        <end position="99"/>
    </location>
</feature>
<sequence length="103" mass="11420">MKQTTEKKPLKKWMLGLLIFLIGFTLNTCMNLFLRDPIVSLISIVGYGLLAFVLEVVSFTGILIFGLSFRGKHPWVCIGLVGLALFLYLISGGALIQMLTTQL</sequence>
<gene>
    <name evidence="2" type="ORF">WMO26_10235</name>
</gene>
<name>A0ABV1E1N3_9FIRM</name>
<protein>
    <submittedName>
        <fullName evidence="2">Uncharacterized protein</fullName>
    </submittedName>
</protein>
<reference evidence="2 3" key="1">
    <citation type="submission" date="2024-03" db="EMBL/GenBank/DDBJ databases">
        <title>Human intestinal bacterial collection.</title>
        <authorList>
            <person name="Pauvert C."/>
            <person name="Hitch T.C.A."/>
            <person name="Clavel T."/>
        </authorList>
    </citation>
    <scope>NUCLEOTIDE SEQUENCE [LARGE SCALE GENOMIC DNA]</scope>
    <source>
        <strain evidence="2 3">CLA-JM-H44</strain>
    </source>
</reference>
<keyword evidence="1" id="KW-1133">Transmembrane helix</keyword>
<accession>A0ABV1E1N3</accession>
<organism evidence="2 3">
    <name type="scientific">Solibaculum intestinale</name>
    <dbReference type="NCBI Taxonomy" id="3133165"/>
    <lineage>
        <taxon>Bacteria</taxon>
        <taxon>Bacillati</taxon>
        <taxon>Bacillota</taxon>
        <taxon>Clostridia</taxon>
        <taxon>Eubacteriales</taxon>
        <taxon>Oscillospiraceae</taxon>
        <taxon>Solibaculum</taxon>
    </lineage>
</organism>
<dbReference type="EMBL" id="JBBMFD010000019">
    <property type="protein sequence ID" value="MEQ2441203.1"/>
    <property type="molecule type" value="Genomic_DNA"/>
</dbReference>